<evidence type="ECO:0000256" key="8">
    <source>
        <dbReference type="SAM" id="Phobius"/>
    </source>
</evidence>
<feature type="transmembrane region" description="Helical" evidence="8">
    <location>
        <begin position="211"/>
        <end position="228"/>
    </location>
</feature>
<keyword evidence="3 10" id="KW-0328">Glycosyltransferase</keyword>
<keyword evidence="7 8" id="KW-0472">Membrane</keyword>
<name>A0AB36TCK0_ACETH</name>
<feature type="transmembrane region" description="Helical" evidence="8">
    <location>
        <begin position="173"/>
        <end position="199"/>
    </location>
</feature>
<evidence type="ECO:0000256" key="1">
    <source>
        <dbReference type="ARBA" id="ARBA00004651"/>
    </source>
</evidence>
<feature type="transmembrane region" description="Helical" evidence="8">
    <location>
        <begin position="144"/>
        <end position="161"/>
    </location>
</feature>
<dbReference type="RefSeq" id="WP_003519977.1">
    <property type="nucleotide sequence ID" value="NZ_CP013828.1"/>
</dbReference>
<feature type="transmembrane region" description="Helical" evidence="8">
    <location>
        <begin position="9"/>
        <end position="27"/>
    </location>
</feature>
<dbReference type="PANTHER" id="PTHR33908">
    <property type="entry name" value="MANNOSYLTRANSFERASE YKCB-RELATED"/>
    <property type="match status" value="1"/>
</dbReference>
<dbReference type="InterPro" id="IPR050297">
    <property type="entry name" value="LipidA_mod_glycosyltrf_83"/>
</dbReference>
<reference evidence="10 11" key="1">
    <citation type="submission" date="2017-09" db="EMBL/GenBank/DDBJ databases">
        <title>Evaluation of Pacific Biosciences Sequencing Technology to Finishing C. thermocellum Genome Sequences.</title>
        <authorList>
            <person name="Brown S."/>
        </authorList>
    </citation>
    <scope>NUCLEOTIDE SEQUENCE [LARGE SCALE GENOMIC DNA]</scope>
    <source>
        <strain evidence="10 11">AD2</strain>
    </source>
</reference>
<sequence length="406" mass="46862">MVRKNRHNLILILIIIASLIVKIVLIVKYKNNLTLSSDDLNYVKSAVVLVKRGIYIFHNLNEPTVFVTPVYPFFLALVFKLFGTGFAGLQAARIIQAVISSVTILLVYLIAGKLFNKNVALLAAFLVAFYVPNIVTVGYMLTETLFTMLLCLLLYFSLLFAKKPKKTGFVFLGVLWAVATLCRPTIALYPIFLFVYLFWSERIKIVEMIKLGTVMFLAFVAVVSPWWIRNYREYGEFIPLAASSGNPLLQGTYVNYEQTPENVVYYKLGKNAFETNKTEVAVVKMRIKEEFKKDFWGYLKWYTIGKTNLFWRTVFYWKGFFNIPHSIVLYIHLFIVYTGFAGIVMLLFKGIGKYSLPVLVMLYFNATHCVYMAFDRYAFPMIPLLSIFSSFLILKVLSLMREKIRF</sequence>
<evidence type="ECO:0000313" key="10">
    <source>
        <dbReference type="EMBL" id="PFH01301.1"/>
    </source>
</evidence>
<comment type="caution">
    <text evidence="10">The sequence shown here is derived from an EMBL/GenBank/DDBJ whole genome shotgun (WGS) entry which is preliminary data.</text>
</comment>
<feature type="transmembrane region" description="Helical" evidence="8">
    <location>
        <begin position="118"/>
        <end position="137"/>
    </location>
</feature>
<feature type="transmembrane region" description="Helical" evidence="8">
    <location>
        <begin position="327"/>
        <end position="348"/>
    </location>
</feature>
<proteinExistence type="predicted"/>
<keyword evidence="2" id="KW-1003">Cell membrane</keyword>
<evidence type="ECO:0000256" key="2">
    <source>
        <dbReference type="ARBA" id="ARBA00022475"/>
    </source>
</evidence>
<dbReference type="Pfam" id="PF13231">
    <property type="entry name" value="PMT_2"/>
    <property type="match status" value="1"/>
</dbReference>
<evidence type="ECO:0000256" key="6">
    <source>
        <dbReference type="ARBA" id="ARBA00022989"/>
    </source>
</evidence>
<dbReference type="EMBL" id="PDBW01000001">
    <property type="protein sequence ID" value="PFH01301.1"/>
    <property type="molecule type" value="Genomic_DNA"/>
</dbReference>
<evidence type="ECO:0000256" key="3">
    <source>
        <dbReference type="ARBA" id="ARBA00022676"/>
    </source>
</evidence>
<dbReference type="InterPro" id="IPR038731">
    <property type="entry name" value="RgtA/B/C-like"/>
</dbReference>
<evidence type="ECO:0000313" key="11">
    <source>
        <dbReference type="Proteomes" id="UP000223596"/>
    </source>
</evidence>
<keyword evidence="5 8" id="KW-0812">Transmembrane</keyword>
<evidence type="ECO:0000259" key="9">
    <source>
        <dbReference type="Pfam" id="PF13231"/>
    </source>
</evidence>
<evidence type="ECO:0000256" key="5">
    <source>
        <dbReference type="ARBA" id="ARBA00022692"/>
    </source>
</evidence>
<gene>
    <name evidence="10" type="ORF">M972_1130</name>
</gene>
<evidence type="ECO:0000256" key="4">
    <source>
        <dbReference type="ARBA" id="ARBA00022679"/>
    </source>
</evidence>
<keyword evidence="6 8" id="KW-1133">Transmembrane helix</keyword>
<dbReference type="AlphaFoldDB" id="A0AB36TCK0"/>
<dbReference type="GO" id="GO:0016763">
    <property type="term" value="F:pentosyltransferase activity"/>
    <property type="evidence" value="ECO:0007669"/>
    <property type="project" value="TreeGrafter"/>
</dbReference>
<keyword evidence="4" id="KW-0808">Transferase</keyword>
<dbReference type="GO" id="GO:0005886">
    <property type="term" value="C:plasma membrane"/>
    <property type="evidence" value="ECO:0007669"/>
    <property type="project" value="UniProtKB-SubCell"/>
</dbReference>
<accession>A0AB36TCK0</accession>
<dbReference type="GO" id="GO:0009103">
    <property type="term" value="P:lipopolysaccharide biosynthetic process"/>
    <property type="evidence" value="ECO:0007669"/>
    <property type="project" value="UniProtKB-ARBA"/>
</dbReference>
<dbReference type="Proteomes" id="UP000223596">
    <property type="component" value="Unassembled WGS sequence"/>
</dbReference>
<feature type="domain" description="Glycosyltransferase RgtA/B/C/D-like" evidence="9">
    <location>
        <begin position="68"/>
        <end position="226"/>
    </location>
</feature>
<feature type="transmembrane region" description="Helical" evidence="8">
    <location>
        <begin position="94"/>
        <end position="112"/>
    </location>
</feature>
<evidence type="ECO:0000256" key="7">
    <source>
        <dbReference type="ARBA" id="ARBA00023136"/>
    </source>
</evidence>
<feature type="transmembrane region" description="Helical" evidence="8">
    <location>
        <begin position="380"/>
        <end position="400"/>
    </location>
</feature>
<dbReference type="PANTHER" id="PTHR33908:SF11">
    <property type="entry name" value="MEMBRANE PROTEIN"/>
    <property type="match status" value="1"/>
</dbReference>
<protein>
    <submittedName>
        <fullName evidence="10">Dolichyl-phosphate-mannose-protein mannosyltransferase</fullName>
    </submittedName>
</protein>
<comment type="subcellular location">
    <subcellularLocation>
        <location evidence="1">Cell membrane</location>
        <topology evidence="1">Multi-pass membrane protein</topology>
    </subcellularLocation>
</comment>
<organism evidence="10 11">
    <name type="scientific">Acetivibrio thermocellus AD2</name>
    <dbReference type="NCBI Taxonomy" id="1138384"/>
    <lineage>
        <taxon>Bacteria</taxon>
        <taxon>Bacillati</taxon>
        <taxon>Bacillota</taxon>
        <taxon>Clostridia</taxon>
        <taxon>Eubacteriales</taxon>
        <taxon>Oscillospiraceae</taxon>
        <taxon>Acetivibrio</taxon>
    </lineage>
</organism>